<dbReference type="InterPro" id="IPR001138">
    <property type="entry name" value="Zn2Cys6_DnaBD"/>
</dbReference>
<dbReference type="PANTHER" id="PTHR31845:SF32">
    <property type="entry name" value="MISCELLANEOUS ZN(II)2CYS6 TRANSCRIPTION FACTOR (EUROFUNG)-RELATED"/>
    <property type="match status" value="1"/>
</dbReference>
<dbReference type="InterPro" id="IPR051089">
    <property type="entry name" value="prtT"/>
</dbReference>
<evidence type="ECO:0000256" key="3">
    <source>
        <dbReference type="ARBA" id="ARBA00023015"/>
    </source>
</evidence>
<evidence type="ECO:0000313" key="9">
    <source>
        <dbReference type="Proteomes" id="UP001610446"/>
    </source>
</evidence>
<keyword evidence="3" id="KW-0805">Transcription regulation</keyword>
<evidence type="ECO:0000256" key="2">
    <source>
        <dbReference type="ARBA" id="ARBA00022833"/>
    </source>
</evidence>
<evidence type="ECO:0000256" key="6">
    <source>
        <dbReference type="ARBA" id="ARBA00023242"/>
    </source>
</evidence>
<comment type="subcellular location">
    <subcellularLocation>
        <location evidence="1">Nucleus</location>
    </subcellularLocation>
</comment>
<keyword evidence="5" id="KW-0804">Transcription</keyword>
<evidence type="ECO:0000313" key="8">
    <source>
        <dbReference type="EMBL" id="KAL2839096.1"/>
    </source>
</evidence>
<evidence type="ECO:0000256" key="4">
    <source>
        <dbReference type="ARBA" id="ARBA00023125"/>
    </source>
</evidence>
<name>A0ABR4JGW4_9EURO</name>
<keyword evidence="6" id="KW-0539">Nucleus</keyword>
<proteinExistence type="predicted"/>
<dbReference type="CDD" id="cd00067">
    <property type="entry name" value="GAL4"/>
    <property type="match status" value="1"/>
</dbReference>
<organism evidence="8 9">
    <name type="scientific">Aspergillus pseudoustus</name>
    <dbReference type="NCBI Taxonomy" id="1810923"/>
    <lineage>
        <taxon>Eukaryota</taxon>
        <taxon>Fungi</taxon>
        <taxon>Dikarya</taxon>
        <taxon>Ascomycota</taxon>
        <taxon>Pezizomycotina</taxon>
        <taxon>Eurotiomycetes</taxon>
        <taxon>Eurotiomycetidae</taxon>
        <taxon>Eurotiales</taxon>
        <taxon>Aspergillaceae</taxon>
        <taxon>Aspergillus</taxon>
        <taxon>Aspergillus subgen. Nidulantes</taxon>
    </lineage>
</organism>
<reference evidence="8 9" key="1">
    <citation type="submission" date="2024-07" db="EMBL/GenBank/DDBJ databases">
        <title>Section-level genome sequencing and comparative genomics of Aspergillus sections Usti and Cavernicolus.</title>
        <authorList>
            <consortium name="Lawrence Berkeley National Laboratory"/>
            <person name="Nybo J.L."/>
            <person name="Vesth T.C."/>
            <person name="Theobald S."/>
            <person name="Frisvad J.C."/>
            <person name="Larsen T.O."/>
            <person name="Kjaerboelling I."/>
            <person name="Rothschild-Mancinelli K."/>
            <person name="Lyhne E.K."/>
            <person name="Kogle M.E."/>
            <person name="Barry K."/>
            <person name="Clum A."/>
            <person name="Na H."/>
            <person name="Ledsgaard L."/>
            <person name="Lin J."/>
            <person name="Lipzen A."/>
            <person name="Kuo A."/>
            <person name="Riley R."/>
            <person name="Mondo S."/>
            <person name="Labutti K."/>
            <person name="Haridas S."/>
            <person name="Pangalinan J."/>
            <person name="Salamov A.A."/>
            <person name="Simmons B.A."/>
            <person name="Magnuson J.K."/>
            <person name="Chen J."/>
            <person name="Drula E."/>
            <person name="Henrissat B."/>
            <person name="Wiebenga A."/>
            <person name="Lubbers R.J."/>
            <person name="Gomes A.C."/>
            <person name="Makela M.R."/>
            <person name="Stajich J."/>
            <person name="Grigoriev I.V."/>
            <person name="Mortensen U.H."/>
            <person name="De Vries R.P."/>
            <person name="Baker S.E."/>
            <person name="Andersen M.R."/>
        </authorList>
    </citation>
    <scope>NUCLEOTIDE SEQUENCE [LARGE SCALE GENOMIC DNA]</scope>
    <source>
        <strain evidence="8 9">CBS 123904</strain>
    </source>
</reference>
<dbReference type="Gene3D" id="4.10.240.10">
    <property type="entry name" value="Zn(2)-C6 fungal-type DNA-binding domain"/>
    <property type="match status" value="1"/>
</dbReference>
<evidence type="ECO:0000256" key="1">
    <source>
        <dbReference type="ARBA" id="ARBA00004123"/>
    </source>
</evidence>
<dbReference type="PANTHER" id="PTHR31845">
    <property type="entry name" value="FINGER DOMAIN PROTEIN, PUTATIVE-RELATED"/>
    <property type="match status" value="1"/>
</dbReference>
<feature type="domain" description="Zn(2)-C6 fungal-type" evidence="7">
    <location>
        <begin position="16"/>
        <end position="45"/>
    </location>
</feature>
<gene>
    <name evidence="8" type="ORF">BJY01DRAFT_29115</name>
</gene>
<comment type="caution">
    <text evidence="8">The sequence shown here is derived from an EMBL/GenBank/DDBJ whole genome shotgun (WGS) entry which is preliminary data.</text>
</comment>
<keyword evidence="4" id="KW-0238">DNA-binding</keyword>
<dbReference type="InterPro" id="IPR036864">
    <property type="entry name" value="Zn2-C6_fun-type_DNA-bd_sf"/>
</dbReference>
<dbReference type="SUPFAM" id="SSF57701">
    <property type="entry name" value="Zn2/Cys6 DNA-binding domain"/>
    <property type="match status" value="1"/>
</dbReference>
<keyword evidence="9" id="KW-1185">Reference proteome</keyword>
<sequence length="578" mass="64184">MSDSDATRMKNAPIRACTNCVRAKVKCSPGARGDCERCTRLNKDCQPSPPVRKRRPRVERNTGKIDKLEERLDGLVVLLQSAVHRSSSSSAGGDAAASGARPVVFPPAAAPIPSPPVTLPEVQAHQQFVPSSSLLEPTISEAELYLSRFRDFIVADLPFLIISPSLTAQQLRSERPLLWLSIMTVASTRPGQQNALSKEVKRVFGYEAYIKGTKSLDFLLAVLVYLAWDRWYVIEKNTSTTLVYLAASIMYELALDKPAYQDAGVLMLHDLKGCRRPTRSQQPPQLDERRLVLGCYLLSTVPSQQGKGESLKWTPYYDQCVRVLEEQKEHPSDLILTHLVKLRQLAGSSIEYLTTTYGSDSTLRPDASLVLKSLQAQLQTLKSKIPPDVLANKTLLLELQNTECAITQLALLPTSSIFLPPGQDFTNIYASMQSIKSWVDTFLTIPPAEYIRFSALAHTNIVRCLVNLYRLATCDHPEWDKSLLHQSINVSWVLEETANRFLQVSEAAGFEVTEGGGEVCESTFDVIGRRIGCMKTAWDELVLAQQTPVNTTTTSEGGGVQELGELPLDFVDFWDWPS</sequence>
<accession>A0ABR4JGW4</accession>
<evidence type="ECO:0000256" key="5">
    <source>
        <dbReference type="ARBA" id="ARBA00023163"/>
    </source>
</evidence>
<dbReference type="Proteomes" id="UP001610446">
    <property type="component" value="Unassembled WGS sequence"/>
</dbReference>
<dbReference type="EMBL" id="JBFXLU010000137">
    <property type="protein sequence ID" value="KAL2839096.1"/>
    <property type="molecule type" value="Genomic_DNA"/>
</dbReference>
<dbReference type="PROSITE" id="PS50048">
    <property type="entry name" value="ZN2_CY6_FUNGAL_2"/>
    <property type="match status" value="1"/>
</dbReference>
<protein>
    <recommendedName>
        <fullName evidence="7">Zn(2)-C6 fungal-type domain-containing protein</fullName>
    </recommendedName>
</protein>
<evidence type="ECO:0000259" key="7">
    <source>
        <dbReference type="PROSITE" id="PS50048"/>
    </source>
</evidence>
<keyword evidence="2" id="KW-0862">Zinc</keyword>